<evidence type="ECO:0000313" key="3">
    <source>
        <dbReference type="Proteomes" id="UP000334820"/>
    </source>
</evidence>
<feature type="transmembrane region" description="Helical" evidence="1">
    <location>
        <begin position="178"/>
        <end position="195"/>
    </location>
</feature>
<dbReference type="RefSeq" id="WP_151728609.1">
    <property type="nucleotide sequence ID" value="NZ_BKZV01000003.1"/>
</dbReference>
<proteinExistence type="predicted"/>
<keyword evidence="1" id="KW-0812">Transmembrane</keyword>
<dbReference type="Proteomes" id="UP000334820">
    <property type="component" value="Unassembled WGS sequence"/>
</dbReference>
<name>A0A5J4KB10_9CHLR</name>
<evidence type="ECO:0000256" key="1">
    <source>
        <dbReference type="SAM" id="Phobius"/>
    </source>
</evidence>
<comment type="caution">
    <text evidence="2">The sequence shown here is derived from an EMBL/GenBank/DDBJ whole genome shotgun (WGS) entry which is preliminary data.</text>
</comment>
<keyword evidence="1" id="KW-0472">Membrane</keyword>
<keyword evidence="3" id="KW-1185">Reference proteome</keyword>
<feature type="transmembrane region" description="Helical" evidence="1">
    <location>
        <begin position="148"/>
        <end position="171"/>
    </location>
</feature>
<organism evidence="2 3">
    <name type="scientific">Thermogemmatispora aurantia</name>
    <dbReference type="NCBI Taxonomy" id="2045279"/>
    <lineage>
        <taxon>Bacteria</taxon>
        <taxon>Bacillati</taxon>
        <taxon>Chloroflexota</taxon>
        <taxon>Ktedonobacteria</taxon>
        <taxon>Thermogemmatisporales</taxon>
        <taxon>Thermogemmatisporaceae</taxon>
        <taxon>Thermogemmatispora</taxon>
    </lineage>
</organism>
<dbReference type="AlphaFoldDB" id="A0A5J4KB10"/>
<evidence type="ECO:0008006" key="4">
    <source>
        <dbReference type="Google" id="ProtNLM"/>
    </source>
</evidence>
<keyword evidence="1" id="KW-1133">Transmembrane helix</keyword>
<accession>A0A5J4KB10</accession>
<feature type="transmembrane region" description="Helical" evidence="1">
    <location>
        <begin position="23"/>
        <end position="42"/>
    </location>
</feature>
<dbReference type="EMBL" id="BKZV01000003">
    <property type="protein sequence ID" value="GER83917.1"/>
    <property type="molecule type" value="Genomic_DNA"/>
</dbReference>
<reference evidence="2 3" key="1">
    <citation type="journal article" date="2019" name="Int. J. Syst. Evol. Microbiol.">
        <title>Thermogemmatispora aurantia sp. nov. and Thermogemmatispora argillosa sp. nov., within the class Ktedonobacteria, and emended description of the genus Thermogemmatispora.</title>
        <authorList>
            <person name="Zheng Y."/>
            <person name="Wang C.M."/>
            <person name="Sakai Y."/>
            <person name="Abe K."/>
            <person name="Yokota A."/>
            <person name="Yabe S."/>
        </authorList>
    </citation>
    <scope>NUCLEOTIDE SEQUENCE [LARGE SCALE GENOMIC DNA]</scope>
    <source>
        <strain evidence="2 3">A1-2</strain>
    </source>
</reference>
<protein>
    <recommendedName>
        <fullName evidence="4">DUF4386 domain-containing protein</fullName>
    </recommendedName>
</protein>
<feature type="transmembrane region" description="Helical" evidence="1">
    <location>
        <begin position="100"/>
        <end position="120"/>
    </location>
</feature>
<feature type="transmembrane region" description="Helical" evidence="1">
    <location>
        <begin position="201"/>
        <end position="222"/>
    </location>
</feature>
<evidence type="ECO:0000313" key="2">
    <source>
        <dbReference type="EMBL" id="GER83917.1"/>
    </source>
</evidence>
<gene>
    <name evidence="2" type="ORF">KTAU_25540</name>
</gene>
<sequence>MAHSHQLNQQIAADPAYRLVQRVCLAACIVLAPVVLFLGFAVDPTGGLGVPANLQGVAASLKGVSPLQIQGFLYLNAVTVYFFAPSFVGLGLLAMRRSPWLATAGMIFGLAGSLPFGIFVPLEALAFRAAASASTAAVFQSVDAQGSLLLLGGSWVVGHLVGYILIGMALLRSRAIPWWAASLFIVAVPFQAAGYGTRQNMLQLICFVLIFIGSLPAALAMLKGRDEAAPLT</sequence>
<feature type="transmembrane region" description="Helical" evidence="1">
    <location>
        <begin position="72"/>
        <end position="93"/>
    </location>
</feature>